<feature type="domain" description="ABC transmembrane type-1" evidence="8">
    <location>
        <begin position="17"/>
        <end position="207"/>
    </location>
</feature>
<evidence type="ECO:0000313" key="10">
    <source>
        <dbReference type="Proteomes" id="UP000316612"/>
    </source>
</evidence>
<evidence type="ECO:0000256" key="5">
    <source>
        <dbReference type="ARBA" id="ARBA00022989"/>
    </source>
</evidence>
<accession>A0A4Y4DLD4</accession>
<name>A0A4Y4DLD4_GLUUR</name>
<evidence type="ECO:0000256" key="1">
    <source>
        <dbReference type="ARBA" id="ARBA00004651"/>
    </source>
</evidence>
<evidence type="ECO:0000259" key="8">
    <source>
        <dbReference type="PROSITE" id="PS50928"/>
    </source>
</evidence>
<dbReference type="InterPro" id="IPR051322">
    <property type="entry name" value="AA_ABC_Transporter_Permease"/>
</dbReference>
<comment type="subcellular location">
    <subcellularLocation>
        <location evidence="1 7">Cell membrane</location>
        <topology evidence="1 7">Multi-pass membrane protein</topology>
    </subcellularLocation>
</comment>
<evidence type="ECO:0000313" key="9">
    <source>
        <dbReference type="EMBL" id="GED06132.1"/>
    </source>
</evidence>
<dbReference type="GO" id="GO:0005886">
    <property type="term" value="C:plasma membrane"/>
    <property type="evidence" value="ECO:0007669"/>
    <property type="project" value="UniProtKB-SubCell"/>
</dbReference>
<reference evidence="9 10" key="1">
    <citation type="submission" date="2019-06" db="EMBL/GenBank/DDBJ databases">
        <title>Whole genome shotgun sequence of Glutamicibacter uratoxydans NBRC 15515.</title>
        <authorList>
            <person name="Hosoyama A."/>
            <person name="Uohara A."/>
            <person name="Ohji S."/>
            <person name="Ichikawa N."/>
        </authorList>
    </citation>
    <scope>NUCLEOTIDE SEQUENCE [LARGE SCALE GENOMIC DNA]</scope>
    <source>
        <strain evidence="9 10">NBRC 15515</strain>
    </source>
</reference>
<evidence type="ECO:0000256" key="2">
    <source>
        <dbReference type="ARBA" id="ARBA00022448"/>
    </source>
</evidence>
<feature type="transmembrane region" description="Helical" evidence="7">
    <location>
        <begin position="192"/>
        <end position="211"/>
    </location>
</feature>
<keyword evidence="3" id="KW-1003">Cell membrane</keyword>
<dbReference type="OrthoDB" id="9793490at2"/>
<dbReference type="Proteomes" id="UP000316612">
    <property type="component" value="Unassembled WGS sequence"/>
</dbReference>
<dbReference type="RefSeq" id="WP_141363869.1">
    <property type="nucleotide sequence ID" value="NZ_BAAAJL010000003.1"/>
</dbReference>
<dbReference type="Pfam" id="PF00528">
    <property type="entry name" value="BPD_transp_1"/>
    <property type="match status" value="1"/>
</dbReference>
<dbReference type="GO" id="GO:0048473">
    <property type="term" value="P:D-methionine transmembrane transport"/>
    <property type="evidence" value="ECO:0007669"/>
    <property type="project" value="TreeGrafter"/>
</dbReference>
<dbReference type="CDD" id="cd06261">
    <property type="entry name" value="TM_PBP2"/>
    <property type="match status" value="1"/>
</dbReference>
<dbReference type="Gene3D" id="1.10.3720.10">
    <property type="entry name" value="MetI-like"/>
    <property type="match status" value="1"/>
</dbReference>
<dbReference type="PANTHER" id="PTHR30450:SF14">
    <property type="entry name" value="TRANSPORTER, PERMEASE PROTEIN, PUTATIVE-RELATED"/>
    <property type="match status" value="1"/>
</dbReference>
<evidence type="ECO:0000256" key="4">
    <source>
        <dbReference type="ARBA" id="ARBA00022692"/>
    </source>
</evidence>
<dbReference type="InterPro" id="IPR035906">
    <property type="entry name" value="MetI-like_sf"/>
</dbReference>
<dbReference type="EMBL" id="BJNY01000008">
    <property type="protein sequence ID" value="GED06132.1"/>
    <property type="molecule type" value="Genomic_DNA"/>
</dbReference>
<feature type="transmembrane region" description="Helical" evidence="7">
    <location>
        <begin position="55"/>
        <end position="79"/>
    </location>
</feature>
<dbReference type="InterPro" id="IPR000515">
    <property type="entry name" value="MetI-like"/>
</dbReference>
<feature type="transmembrane region" description="Helical" evidence="7">
    <location>
        <begin position="137"/>
        <end position="159"/>
    </location>
</feature>
<organism evidence="9 10">
    <name type="scientific">Glutamicibacter uratoxydans</name>
    <name type="common">Arthrobacter uratoxydans</name>
    <dbReference type="NCBI Taxonomy" id="43667"/>
    <lineage>
        <taxon>Bacteria</taxon>
        <taxon>Bacillati</taxon>
        <taxon>Actinomycetota</taxon>
        <taxon>Actinomycetes</taxon>
        <taxon>Micrococcales</taxon>
        <taxon>Micrococcaceae</taxon>
        <taxon>Glutamicibacter</taxon>
    </lineage>
</organism>
<gene>
    <name evidence="9" type="ORF">AUR04nite_16640</name>
</gene>
<dbReference type="PROSITE" id="PS50928">
    <property type="entry name" value="ABC_TM1"/>
    <property type="match status" value="1"/>
</dbReference>
<feature type="transmembrane region" description="Helical" evidence="7">
    <location>
        <begin position="20"/>
        <end position="43"/>
    </location>
</feature>
<dbReference type="PANTHER" id="PTHR30450">
    <property type="entry name" value="ABC TRANSPORTER PERMEASE"/>
    <property type="match status" value="1"/>
</dbReference>
<dbReference type="AlphaFoldDB" id="A0A4Y4DLD4"/>
<keyword evidence="10" id="KW-1185">Reference proteome</keyword>
<proteinExistence type="inferred from homology"/>
<comment type="similarity">
    <text evidence="7">Belongs to the binding-protein-dependent transport system permease family.</text>
</comment>
<dbReference type="SUPFAM" id="SSF161098">
    <property type="entry name" value="MetI-like"/>
    <property type="match status" value="1"/>
</dbReference>
<evidence type="ECO:0000256" key="7">
    <source>
        <dbReference type="RuleBase" id="RU363032"/>
    </source>
</evidence>
<sequence length="222" mass="23569">MGTTNWELLWPKIWTALLQTLQMVTIAMVLASIFGVLLGLVLYSTRPGHILANKFVFALLNGVINVIRPIPFIIFIVAIGPLTRAVIGTTIGTNAAIFALTIVASLSIARIVENNLVAVDPGAIEAGRAMGARPLRILFTIVVPEGLGALILGLTYMMVALIDATAVAGLVGGGGLGDLAMVYGYQRFDSTVMLVIIVFLIILVQLAQYGGNALSRKILRRG</sequence>
<feature type="transmembrane region" description="Helical" evidence="7">
    <location>
        <begin position="85"/>
        <end position="106"/>
    </location>
</feature>
<evidence type="ECO:0000256" key="6">
    <source>
        <dbReference type="ARBA" id="ARBA00023136"/>
    </source>
</evidence>
<evidence type="ECO:0000256" key="3">
    <source>
        <dbReference type="ARBA" id="ARBA00022475"/>
    </source>
</evidence>
<keyword evidence="5 7" id="KW-1133">Transmembrane helix</keyword>
<keyword evidence="4 7" id="KW-0812">Transmembrane</keyword>
<protein>
    <submittedName>
        <fullName evidence="9">ABC transporter permease</fullName>
    </submittedName>
</protein>
<keyword evidence="6 7" id="KW-0472">Membrane</keyword>
<comment type="caution">
    <text evidence="9">The sequence shown here is derived from an EMBL/GenBank/DDBJ whole genome shotgun (WGS) entry which is preliminary data.</text>
</comment>
<keyword evidence="2 7" id="KW-0813">Transport</keyword>